<keyword evidence="3" id="KW-1185">Reference proteome</keyword>
<organism evidence="2 3">
    <name type="scientific">Hibiscus sabdariffa</name>
    <name type="common">roselle</name>
    <dbReference type="NCBI Taxonomy" id="183260"/>
    <lineage>
        <taxon>Eukaryota</taxon>
        <taxon>Viridiplantae</taxon>
        <taxon>Streptophyta</taxon>
        <taxon>Embryophyta</taxon>
        <taxon>Tracheophyta</taxon>
        <taxon>Spermatophyta</taxon>
        <taxon>Magnoliopsida</taxon>
        <taxon>eudicotyledons</taxon>
        <taxon>Gunneridae</taxon>
        <taxon>Pentapetalae</taxon>
        <taxon>rosids</taxon>
        <taxon>malvids</taxon>
        <taxon>Malvales</taxon>
        <taxon>Malvaceae</taxon>
        <taxon>Malvoideae</taxon>
        <taxon>Hibiscus</taxon>
    </lineage>
</organism>
<feature type="region of interest" description="Disordered" evidence="1">
    <location>
        <begin position="1"/>
        <end position="50"/>
    </location>
</feature>
<dbReference type="Proteomes" id="UP001396334">
    <property type="component" value="Unassembled WGS sequence"/>
</dbReference>
<evidence type="ECO:0000256" key="1">
    <source>
        <dbReference type="SAM" id="MobiDB-lite"/>
    </source>
</evidence>
<protein>
    <submittedName>
        <fullName evidence="2">Uncharacterized protein</fullName>
    </submittedName>
</protein>
<reference evidence="2 3" key="1">
    <citation type="journal article" date="2024" name="G3 (Bethesda)">
        <title>Genome assembly of Hibiscus sabdariffa L. provides insights into metabolisms of medicinal natural products.</title>
        <authorList>
            <person name="Kim T."/>
        </authorList>
    </citation>
    <scope>NUCLEOTIDE SEQUENCE [LARGE SCALE GENOMIC DNA]</scope>
    <source>
        <strain evidence="2">TK-2024</strain>
        <tissue evidence="2">Old leaves</tissue>
    </source>
</reference>
<feature type="compositionally biased region" description="Polar residues" evidence="1">
    <location>
        <begin position="26"/>
        <end position="35"/>
    </location>
</feature>
<accession>A0ABR2U331</accession>
<comment type="caution">
    <text evidence="2">The sequence shown here is derived from an EMBL/GenBank/DDBJ whole genome shotgun (WGS) entry which is preliminary data.</text>
</comment>
<proteinExistence type="predicted"/>
<sequence>MEQVKAYSAEEGEATSVGSQRGGQKNGETTKTQVLSELEHGPGTDSQTHNCQQIKGFWNQGQTRQIEEANSVILSPLNLETFRQPSIVVQCFHAGYLVKKKKKDPQDLDDANLSSHLVPQLSRLMNTSIVNS</sequence>
<dbReference type="EMBL" id="JBBPBN010000003">
    <property type="protein sequence ID" value="KAK9044133.1"/>
    <property type="molecule type" value="Genomic_DNA"/>
</dbReference>
<evidence type="ECO:0000313" key="3">
    <source>
        <dbReference type="Proteomes" id="UP001396334"/>
    </source>
</evidence>
<name>A0ABR2U331_9ROSI</name>
<gene>
    <name evidence="2" type="ORF">V6N11_072450</name>
</gene>
<evidence type="ECO:0000313" key="2">
    <source>
        <dbReference type="EMBL" id="KAK9044133.1"/>
    </source>
</evidence>